<comment type="PTM">
    <text evidence="11">Binds 2 heme groups per subunit.</text>
</comment>
<dbReference type="GO" id="GO:0042597">
    <property type="term" value="C:periplasmic space"/>
    <property type="evidence" value="ECO:0007669"/>
    <property type="project" value="UniProtKB-SubCell"/>
</dbReference>
<dbReference type="InterPro" id="IPR026259">
    <property type="entry name" value="MauG/Cytc_peroxidase"/>
</dbReference>
<dbReference type="InterPro" id="IPR004852">
    <property type="entry name" value="Di-haem_cyt_c_peroxidsae"/>
</dbReference>
<proteinExistence type="predicted"/>
<keyword evidence="4 11" id="KW-0349">Heme</keyword>
<sequence>MKQRKYLMYVTMGGMVAAYLFVATCNGEKMQQETQQTSAGANLATLSEADQRLIQQSRSIFGALPASAEVETNPLNATKVELGKMLFHDARLSKSSFISCNSCHNLASYGVDNLPTSVGHNWQLGNRNAPTVLNAAFHMAQFWDGRAADVEEQAKMPILNEVEMALPHEEVGTGKIASIPEYQKLFAIAFPGEEIPLTYDNIGKAIAAFERTLITPSRFDRYLEGDADALTPQEKRGLEAFLTANCQTCHMTPLFGGHIYQKFGVMKDYWELTGSKAIDRGRADVTKNENESYVFKVPSLRNITRTYPYFHDGSIWDLKQAVAIMNELQFGKKLGDQEIDDIVVFLGSLTGDIPESARLLPILPPSSGTTGLPDFQ</sequence>
<evidence type="ECO:0000313" key="16">
    <source>
        <dbReference type="Proteomes" id="UP000198916"/>
    </source>
</evidence>
<evidence type="ECO:0000256" key="8">
    <source>
        <dbReference type="ARBA" id="ARBA00022982"/>
    </source>
</evidence>
<organism evidence="15 16">
    <name type="scientific">Parapedobacter koreensis</name>
    <dbReference type="NCBI Taxonomy" id="332977"/>
    <lineage>
        <taxon>Bacteria</taxon>
        <taxon>Pseudomonadati</taxon>
        <taxon>Bacteroidota</taxon>
        <taxon>Sphingobacteriia</taxon>
        <taxon>Sphingobacteriales</taxon>
        <taxon>Sphingobacteriaceae</taxon>
        <taxon>Parapedobacter</taxon>
    </lineage>
</organism>
<dbReference type="PROSITE" id="PS51007">
    <property type="entry name" value="CYTC"/>
    <property type="match status" value="2"/>
</dbReference>
<evidence type="ECO:0000256" key="5">
    <source>
        <dbReference type="ARBA" id="ARBA00022723"/>
    </source>
</evidence>
<feature type="binding site" description="axial binding residue" evidence="12">
    <location>
        <position position="120"/>
    </location>
    <ligand>
        <name>heme c</name>
        <dbReference type="ChEBI" id="CHEBI:61717"/>
        <label>1</label>
    </ligand>
    <ligandPart>
        <name>Fe</name>
        <dbReference type="ChEBI" id="CHEBI:18248"/>
    </ligandPart>
</feature>
<protein>
    <submittedName>
        <fullName evidence="15">Cytochrome c peroxidase</fullName>
    </submittedName>
</protein>
<keyword evidence="3 15" id="KW-0575">Peroxidase</keyword>
<dbReference type="Proteomes" id="UP000198916">
    <property type="component" value="Unassembled WGS sequence"/>
</dbReference>
<evidence type="ECO:0000256" key="13">
    <source>
        <dbReference type="SAM" id="Phobius"/>
    </source>
</evidence>
<feature type="binding site" description="axial binding residue" evidence="12">
    <location>
        <position position="250"/>
    </location>
    <ligand>
        <name>heme c</name>
        <dbReference type="ChEBI" id="CHEBI:61717"/>
        <label>2</label>
    </ligand>
    <ligandPart>
        <name>Fe</name>
        <dbReference type="ChEBI" id="CHEBI:18248"/>
    </ligandPart>
</feature>
<keyword evidence="8" id="KW-0249">Electron transport</keyword>
<comment type="cofactor">
    <cofactor evidence="11">
        <name>heme</name>
        <dbReference type="ChEBI" id="CHEBI:30413"/>
    </cofactor>
    <text evidence="11">Binds 2 heme groups.</text>
</comment>
<evidence type="ECO:0000259" key="14">
    <source>
        <dbReference type="PROSITE" id="PS51007"/>
    </source>
</evidence>
<feature type="transmembrane region" description="Helical" evidence="13">
    <location>
        <begin position="7"/>
        <end position="24"/>
    </location>
</feature>
<reference evidence="16" key="1">
    <citation type="submission" date="2016-10" db="EMBL/GenBank/DDBJ databases">
        <authorList>
            <person name="Varghese N."/>
            <person name="Submissions S."/>
        </authorList>
    </citation>
    <scope>NUCLEOTIDE SEQUENCE [LARGE SCALE GENOMIC DNA]</scope>
    <source>
        <strain evidence="16">Jip14</strain>
    </source>
</reference>
<dbReference type="InterPro" id="IPR051395">
    <property type="entry name" value="Cytochrome_c_Peroxidase/MauG"/>
</dbReference>
<evidence type="ECO:0000256" key="12">
    <source>
        <dbReference type="PIRSR" id="PIRSR000294-2"/>
    </source>
</evidence>
<feature type="domain" description="Cytochrome c" evidence="14">
    <location>
        <begin position="78"/>
        <end position="210"/>
    </location>
</feature>
<evidence type="ECO:0000256" key="4">
    <source>
        <dbReference type="ARBA" id="ARBA00022617"/>
    </source>
</evidence>
<evidence type="ECO:0000256" key="11">
    <source>
        <dbReference type="PIRSR" id="PIRSR000294-1"/>
    </source>
</evidence>
<keyword evidence="9" id="KW-0560">Oxidoreductase</keyword>
<feature type="binding site" description="covalent" evidence="11">
    <location>
        <position position="103"/>
    </location>
    <ligand>
        <name>heme c</name>
        <dbReference type="ChEBI" id="CHEBI:61717"/>
        <label>1</label>
    </ligand>
</feature>
<keyword evidence="13" id="KW-0812">Transmembrane</keyword>
<keyword evidence="7" id="KW-0574">Periplasm</keyword>
<dbReference type="PANTHER" id="PTHR30600">
    <property type="entry name" value="CYTOCHROME C PEROXIDASE-RELATED"/>
    <property type="match status" value="1"/>
</dbReference>
<evidence type="ECO:0000256" key="6">
    <source>
        <dbReference type="ARBA" id="ARBA00022729"/>
    </source>
</evidence>
<evidence type="ECO:0000256" key="3">
    <source>
        <dbReference type="ARBA" id="ARBA00022559"/>
    </source>
</evidence>
<evidence type="ECO:0000256" key="7">
    <source>
        <dbReference type="ARBA" id="ARBA00022764"/>
    </source>
</evidence>
<feature type="binding site" description="covalent" evidence="11">
    <location>
        <position position="249"/>
    </location>
    <ligand>
        <name>heme c</name>
        <dbReference type="ChEBI" id="CHEBI:61717"/>
        <label>2</label>
    </ligand>
</feature>
<keyword evidence="10 12" id="KW-0408">Iron</keyword>
<dbReference type="InterPro" id="IPR009056">
    <property type="entry name" value="Cyt_c-like_dom"/>
</dbReference>
<evidence type="ECO:0000256" key="2">
    <source>
        <dbReference type="ARBA" id="ARBA00022448"/>
    </source>
</evidence>
<dbReference type="InterPro" id="IPR036909">
    <property type="entry name" value="Cyt_c-like_dom_sf"/>
</dbReference>
<evidence type="ECO:0000313" key="15">
    <source>
        <dbReference type="EMBL" id="SEL34746.1"/>
    </source>
</evidence>
<keyword evidence="13" id="KW-1133">Transmembrane helix</keyword>
<evidence type="ECO:0000256" key="9">
    <source>
        <dbReference type="ARBA" id="ARBA00023002"/>
    </source>
</evidence>
<accession>A0A1H7PGJ9</accession>
<dbReference type="EMBL" id="FNZR01000004">
    <property type="protein sequence ID" value="SEL34746.1"/>
    <property type="molecule type" value="Genomic_DNA"/>
</dbReference>
<feature type="binding site" description="covalent" evidence="11">
    <location>
        <position position="246"/>
    </location>
    <ligand>
        <name>heme c</name>
        <dbReference type="ChEBI" id="CHEBI:61717"/>
        <label>2</label>
    </ligand>
</feature>
<dbReference type="SUPFAM" id="SSF46626">
    <property type="entry name" value="Cytochrome c"/>
    <property type="match status" value="2"/>
</dbReference>
<dbReference type="GO" id="GO:0009055">
    <property type="term" value="F:electron transfer activity"/>
    <property type="evidence" value="ECO:0007669"/>
    <property type="project" value="InterPro"/>
</dbReference>
<dbReference type="FunFam" id="1.10.760.10:FF:000004">
    <property type="entry name" value="Cytochrome c peroxidase"/>
    <property type="match status" value="1"/>
</dbReference>
<dbReference type="AlphaFoldDB" id="A0A1H7PGJ9"/>
<dbReference type="Gene3D" id="1.10.760.10">
    <property type="entry name" value="Cytochrome c-like domain"/>
    <property type="match status" value="2"/>
</dbReference>
<keyword evidence="13" id="KW-0472">Membrane</keyword>
<dbReference type="PANTHER" id="PTHR30600:SF7">
    <property type="entry name" value="CYTOCHROME C PEROXIDASE-RELATED"/>
    <property type="match status" value="1"/>
</dbReference>
<comment type="subcellular location">
    <subcellularLocation>
        <location evidence="1">Periplasm</location>
    </subcellularLocation>
</comment>
<name>A0A1H7PGJ9_9SPHI</name>
<dbReference type="STRING" id="332977.SAMN05421740_104360"/>
<feature type="binding site" description="axial binding residue" evidence="12">
    <location>
        <position position="104"/>
    </location>
    <ligand>
        <name>heme c</name>
        <dbReference type="ChEBI" id="CHEBI:61717"/>
        <label>1</label>
    </ligand>
    <ligandPart>
        <name>Fe</name>
        <dbReference type="ChEBI" id="CHEBI:18248"/>
    </ligandPart>
</feature>
<dbReference type="GO" id="GO:0004130">
    <property type="term" value="F:cytochrome-c peroxidase activity"/>
    <property type="evidence" value="ECO:0007669"/>
    <property type="project" value="TreeGrafter"/>
</dbReference>
<dbReference type="GO" id="GO:0020037">
    <property type="term" value="F:heme binding"/>
    <property type="evidence" value="ECO:0007669"/>
    <property type="project" value="InterPro"/>
</dbReference>
<dbReference type="GO" id="GO:0046872">
    <property type="term" value="F:metal ion binding"/>
    <property type="evidence" value="ECO:0007669"/>
    <property type="project" value="UniProtKB-KW"/>
</dbReference>
<keyword evidence="2" id="KW-0813">Transport</keyword>
<evidence type="ECO:0000256" key="10">
    <source>
        <dbReference type="ARBA" id="ARBA00023004"/>
    </source>
</evidence>
<dbReference type="Pfam" id="PF03150">
    <property type="entry name" value="CCP_MauG"/>
    <property type="match status" value="1"/>
</dbReference>
<dbReference type="Pfam" id="PF00034">
    <property type="entry name" value="Cytochrom_C"/>
    <property type="match status" value="1"/>
</dbReference>
<evidence type="ECO:0000256" key="1">
    <source>
        <dbReference type="ARBA" id="ARBA00004418"/>
    </source>
</evidence>
<gene>
    <name evidence="15" type="ORF">SAMN05421740_104360</name>
</gene>
<keyword evidence="5 12" id="KW-0479">Metal-binding</keyword>
<dbReference type="PIRSF" id="PIRSF000294">
    <property type="entry name" value="Cytochrome-c_peroxidase"/>
    <property type="match status" value="1"/>
</dbReference>
<keyword evidence="6" id="KW-0732">Signal</keyword>
<feature type="domain" description="Cytochrome c" evidence="14">
    <location>
        <begin position="232"/>
        <end position="350"/>
    </location>
</feature>
<feature type="binding site" description="covalent" evidence="11">
    <location>
        <position position="100"/>
    </location>
    <ligand>
        <name>heme c</name>
        <dbReference type="ChEBI" id="CHEBI:61717"/>
        <label>1</label>
    </ligand>
</feature>
<feature type="binding site" description="axial binding residue" evidence="12">
    <location>
        <position position="325"/>
    </location>
    <ligand>
        <name>heme c</name>
        <dbReference type="ChEBI" id="CHEBI:61717"/>
        <label>2</label>
    </ligand>
    <ligandPart>
        <name>Fe</name>
        <dbReference type="ChEBI" id="CHEBI:18248"/>
    </ligandPart>
</feature>
<keyword evidence="16" id="KW-1185">Reference proteome</keyword>